<gene>
    <name evidence="2" type="ORF">SAMN04489812_2095</name>
</gene>
<sequence>MTLNNATTPPSAERDGAGSDELRVLVVCTANQCRSPMAEFLLRHRVQQLGLDWTVSSAGTLALPGHQMHPNTARLLRARGMVDPDWRTRRVDTHSLSGSDLVLTATREHRAAVVDTEPGLRDNVYTILQFADRVNAVRQAGIWDPLRDTSDKLLTALRRSEIPGNGQDLSDPVGRRYRPFKACARVLDHANDMIFGQSTQPTE</sequence>
<dbReference type="Proteomes" id="UP000199103">
    <property type="component" value="Chromosome I"/>
</dbReference>
<dbReference type="AlphaFoldDB" id="A0A1H1SQ45"/>
<name>A0A1H1SQ45_9ACTN</name>
<keyword evidence="3" id="KW-1185">Reference proteome</keyword>
<evidence type="ECO:0000313" key="2">
    <source>
        <dbReference type="EMBL" id="SDS49993.1"/>
    </source>
</evidence>
<evidence type="ECO:0000259" key="1">
    <source>
        <dbReference type="SMART" id="SM00226"/>
    </source>
</evidence>
<dbReference type="PANTHER" id="PTHR11717">
    <property type="entry name" value="LOW MOLECULAR WEIGHT PROTEIN TYROSINE PHOSPHATASE"/>
    <property type="match status" value="1"/>
</dbReference>
<dbReference type="STRING" id="630515.SAMN04489812_2095"/>
<protein>
    <submittedName>
        <fullName evidence="2">Protein-tyrosine phosphatase</fullName>
    </submittedName>
</protein>
<dbReference type="PANTHER" id="PTHR11717:SF31">
    <property type="entry name" value="LOW MOLECULAR WEIGHT PROTEIN-TYROSINE-PHOSPHATASE ETP-RELATED"/>
    <property type="match status" value="1"/>
</dbReference>
<dbReference type="EMBL" id="LT629772">
    <property type="protein sequence ID" value="SDS49993.1"/>
    <property type="molecule type" value="Genomic_DNA"/>
</dbReference>
<dbReference type="InterPro" id="IPR036196">
    <property type="entry name" value="Ptyr_pPase_sf"/>
</dbReference>
<proteinExistence type="predicted"/>
<dbReference type="SUPFAM" id="SSF52788">
    <property type="entry name" value="Phosphotyrosine protein phosphatases I"/>
    <property type="match status" value="1"/>
</dbReference>
<dbReference type="RefSeq" id="WP_091524052.1">
    <property type="nucleotide sequence ID" value="NZ_LT629772.1"/>
</dbReference>
<organism evidence="2 3">
    <name type="scientific">Microlunatus soli</name>
    <dbReference type="NCBI Taxonomy" id="630515"/>
    <lineage>
        <taxon>Bacteria</taxon>
        <taxon>Bacillati</taxon>
        <taxon>Actinomycetota</taxon>
        <taxon>Actinomycetes</taxon>
        <taxon>Propionibacteriales</taxon>
        <taxon>Propionibacteriaceae</taxon>
        <taxon>Microlunatus</taxon>
    </lineage>
</organism>
<dbReference type="GO" id="GO:0004725">
    <property type="term" value="F:protein tyrosine phosphatase activity"/>
    <property type="evidence" value="ECO:0007669"/>
    <property type="project" value="TreeGrafter"/>
</dbReference>
<dbReference type="OrthoDB" id="9784339at2"/>
<dbReference type="Gene3D" id="3.40.50.2300">
    <property type="match status" value="1"/>
</dbReference>
<dbReference type="Pfam" id="PF01451">
    <property type="entry name" value="LMWPc"/>
    <property type="match status" value="1"/>
</dbReference>
<dbReference type="InterPro" id="IPR050438">
    <property type="entry name" value="LMW_PTPase"/>
</dbReference>
<dbReference type="SMART" id="SM00226">
    <property type="entry name" value="LMWPc"/>
    <property type="match status" value="1"/>
</dbReference>
<feature type="domain" description="Phosphotyrosine protein phosphatase I" evidence="1">
    <location>
        <begin position="22"/>
        <end position="156"/>
    </location>
</feature>
<dbReference type="InterPro" id="IPR023485">
    <property type="entry name" value="Ptyr_pPase"/>
</dbReference>
<reference evidence="2 3" key="1">
    <citation type="submission" date="2016-10" db="EMBL/GenBank/DDBJ databases">
        <authorList>
            <person name="de Groot N.N."/>
        </authorList>
    </citation>
    <scope>NUCLEOTIDE SEQUENCE [LARGE SCALE GENOMIC DNA]</scope>
    <source>
        <strain evidence="2 3">DSM 21800</strain>
    </source>
</reference>
<accession>A0A1H1SQ45</accession>
<evidence type="ECO:0000313" key="3">
    <source>
        <dbReference type="Proteomes" id="UP000199103"/>
    </source>
</evidence>